<name>A0ABR7XKM0_9BACT</name>
<reference evidence="2 3" key="1">
    <citation type="submission" date="2020-09" db="EMBL/GenBank/DDBJ databases">
        <title>Genome sequencing and assembly of Pontibacter sp.</title>
        <authorList>
            <person name="Chhetri G."/>
        </authorList>
    </citation>
    <scope>NUCLEOTIDE SEQUENCE [LARGE SCALE GENOMIC DNA]</scope>
    <source>
        <strain evidence="2 3">JH31</strain>
    </source>
</reference>
<keyword evidence="3" id="KW-1185">Reference proteome</keyword>
<comment type="caution">
    <text evidence="2">The sequence shown here is derived from an EMBL/GenBank/DDBJ whole genome shotgun (WGS) entry which is preliminary data.</text>
</comment>
<organism evidence="2 3">
    <name type="scientific">Pontibacter aquaedesilientis</name>
    <dbReference type="NCBI Taxonomy" id="2766980"/>
    <lineage>
        <taxon>Bacteria</taxon>
        <taxon>Pseudomonadati</taxon>
        <taxon>Bacteroidota</taxon>
        <taxon>Cytophagia</taxon>
        <taxon>Cytophagales</taxon>
        <taxon>Hymenobacteraceae</taxon>
        <taxon>Pontibacter</taxon>
    </lineage>
</organism>
<feature type="region of interest" description="Disordered" evidence="1">
    <location>
        <begin position="356"/>
        <end position="389"/>
    </location>
</feature>
<protein>
    <submittedName>
        <fullName evidence="2">Cobyric acid synthase CobQ</fullName>
    </submittedName>
</protein>
<proteinExistence type="predicted"/>
<evidence type="ECO:0000313" key="2">
    <source>
        <dbReference type="EMBL" id="MBD1398839.1"/>
    </source>
</evidence>
<evidence type="ECO:0000256" key="1">
    <source>
        <dbReference type="SAM" id="MobiDB-lite"/>
    </source>
</evidence>
<dbReference type="RefSeq" id="WP_191184971.1">
    <property type="nucleotide sequence ID" value="NZ_JACXAJ010000011.1"/>
</dbReference>
<sequence length="389" mass="43892">MADSKIKYYPVDNGDMSLILLQDGTSILVDCNIRQSSIDSTDPKVYDVKKDLLSSVKKRDANPYVDVFILTHGDCDHCRGFKNNFYQGDPAKYSIGDRRENRILIDEMWFSPMIAEEHTNDDEDAYQKEAERRIALHRNKDADRDKPGNRIKIIGYDGNKDYKDIDHLRATPGKVVEVFNGKKQSTFSVFIHAPFKEHLASAEKDKNSTSIVFQARFKIASYDTKYACLAMFGGDSDHYSWEIILEKTKRYKNDEKEQALDWDIFLAPHHCSWSFFNDRPQAENPIPKETSLEILDYKRTGGKVIASCKKIIDEKPNPPHYEAKEEYLKKLDKASDLLNTAVYPKESEPKPIEFTITSGGPTLSPTNKVGSAIGSAGGAGAASSVVKQG</sequence>
<dbReference type="Gene3D" id="3.60.15.10">
    <property type="entry name" value="Ribonuclease Z/Hydroxyacylglutathione hydrolase-like"/>
    <property type="match status" value="1"/>
</dbReference>
<dbReference type="EMBL" id="JACXAJ010000011">
    <property type="protein sequence ID" value="MBD1398839.1"/>
    <property type="molecule type" value="Genomic_DNA"/>
</dbReference>
<dbReference type="InterPro" id="IPR036866">
    <property type="entry name" value="RibonucZ/Hydroxyglut_hydro"/>
</dbReference>
<gene>
    <name evidence="2" type="ORF">H9Q13_16830</name>
</gene>
<dbReference type="SUPFAM" id="SSF56281">
    <property type="entry name" value="Metallo-hydrolase/oxidoreductase"/>
    <property type="match status" value="2"/>
</dbReference>
<accession>A0ABR7XKM0</accession>
<dbReference type="Proteomes" id="UP000625551">
    <property type="component" value="Unassembled WGS sequence"/>
</dbReference>
<evidence type="ECO:0000313" key="3">
    <source>
        <dbReference type="Proteomes" id="UP000625551"/>
    </source>
</evidence>
<feature type="compositionally biased region" description="Polar residues" evidence="1">
    <location>
        <begin position="356"/>
        <end position="369"/>
    </location>
</feature>